<evidence type="ECO:0000256" key="5">
    <source>
        <dbReference type="PROSITE-ProRule" id="PRU00221"/>
    </source>
</evidence>
<dbReference type="InterPro" id="IPR001680">
    <property type="entry name" value="WD40_rpt"/>
</dbReference>
<feature type="compositionally biased region" description="Basic and acidic residues" evidence="6">
    <location>
        <begin position="783"/>
        <end position="793"/>
    </location>
</feature>
<dbReference type="PROSITE" id="PS50294">
    <property type="entry name" value="WD_REPEATS_REGION"/>
    <property type="match status" value="4"/>
</dbReference>
<feature type="repeat" description="WD" evidence="5">
    <location>
        <begin position="140"/>
        <end position="172"/>
    </location>
</feature>
<keyword evidence="4" id="KW-0539">Nucleus</keyword>
<name>A0A9N9MM86_9CUCU</name>
<dbReference type="Pfam" id="PF00400">
    <property type="entry name" value="WD40"/>
    <property type="match status" value="7"/>
</dbReference>
<evidence type="ECO:0008006" key="9">
    <source>
        <dbReference type="Google" id="ProtNLM"/>
    </source>
</evidence>
<keyword evidence="2 5" id="KW-0853">WD repeat</keyword>
<feature type="repeat" description="WD" evidence="5">
    <location>
        <begin position="352"/>
        <end position="394"/>
    </location>
</feature>
<accession>A0A9N9MM86</accession>
<dbReference type="PANTHER" id="PTHR22836:SF0">
    <property type="entry name" value="PRE-MRNA 3' END PROCESSING PROTEIN WDR33"/>
    <property type="match status" value="1"/>
</dbReference>
<dbReference type="EMBL" id="OU892280">
    <property type="protein sequence ID" value="CAG9767546.1"/>
    <property type="molecule type" value="Genomic_DNA"/>
</dbReference>
<dbReference type="InterPro" id="IPR045245">
    <property type="entry name" value="Pfs2-like"/>
</dbReference>
<dbReference type="OrthoDB" id="16717at2759"/>
<feature type="region of interest" description="Disordered" evidence="6">
    <location>
        <begin position="663"/>
        <end position="827"/>
    </location>
</feature>
<comment type="subcellular location">
    <subcellularLocation>
        <location evidence="1">Nucleus</location>
    </subcellularLocation>
</comment>
<dbReference type="PANTHER" id="PTHR22836">
    <property type="entry name" value="WD40 REPEAT PROTEIN"/>
    <property type="match status" value="1"/>
</dbReference>
<dbReference type="Proteomes" id="UP001152799">
    <property type="component" value="Chromosome 4"/>
</dbReference>
<dbReference type="PROSITE" id="PS50082">
    <property type="entry name" value="WD_REPEATS_2"/>
    <property type="match status" value="7"/>
</dbReference>
<dbReference type="FunFam" id="2.130.10.10:FF:000237">
    <property type="entry name" value="Flowering time control protein FY"/>
    <property type="match status" value="1"/>
</dbReference>
<evidence type="ECO:0000256" key="4">
    <source>
        <dbReference type="ARBA" id="ARBA00023242"/>
    </source>
</evidence>
<evidence type="ECO:0000313" key="8">
    <source>
        <dbReference type="Proteomes" id="UP001152799"/>
    </source>
</evidence>
<feature type="compositionally biased region" description="Basic residues" evidence="6">
    <location>
        <begin position="806"/>
        <end position="821"/>
    </location>
</feature>
<evidence type="ECO:0000256" key="3">
    <source>
        <dbReference type="ARBA" id="ARBA00022737"/>
    </source>
</evidence>
<dbReference type="InterPro" id="IPR015943">
    <property type="entry name" value="WD40/YVTN_repeat-like_dom_sf"/>
</dbReference>
<dbReference type="SMART" id="SM00320">
    <property type="entry name" value="WD40"/>
    <property type="match status" value="7"/>
</dbReference>
<proteinExistence type="predicted"/>
<evidence type="ECO:0000256" key="6">
    <source>
        <dbReference type="SAM" id="MobiDB-lite"/>
    </source>
</evidence>
<dbReference type="AlphaFoldDB" id="A0A9N9MM86"/>
<dbReference type="GO" id="GO:0005847">
    <property type="term" value="C:mRNA cleavage and polyadenylation specificity factor complex"/>
    <property type="evidence" value="ECO:0007669"/>
    <property type="project" value="TreeGrafter"/>
</dbReference>
<evidence type="ECO:0000313" key="7">
    <source>
        <dbReference type="EMBL" id="CAG9767546.1"/>
    </source>
</evidence>
<feature type="repeat" description="WD" evidence="5">
    <location>
        <begin position="396"/>
        <end position="427"/>
    </location>
</feature>
<dbReference type="InterPro" id="IPR036322">
    <property type="entry name" value="WD40_repeat_dom_sf"/>
</dbReference>
<gene>
    <name evidence="7" type="ORF">CEUTPL_LOCUS8107</name>
</gene>
<dbReference type="GO" id="GO:0031124">
    <property type="term" value="P:mRNA 3'-end processing"/>
    <property type="evidence" value="ECO:0007669"/>
    <property type="project" value="InterPro"/>
</dbReference>
<sequence>MMEFSQPPPNLAIPPNLAMPPPNMSGPPPNVGMQMQHNMGGFNQNRQPFRPFMKPLPGPLGNMTLEDFDGKRLRKSVMRKTVDYNAAVIKELENRIWQRDYRDRRVLQPDCMYTPDLMPPPSYQDNPINCVTTRFVKTATNKMRCPIFCMAWTPEGRRLVTGASSGEFTLWNGLTFNFETILQAHDSPVRTMVWSHNDSWMVTGDHAGYVKYWQSNMNNVKVFQAHKEALRGISFSPSDNKFVTCSDDGTLRIWDFLRYQEERMLRGHGADVKCVHWHPQKGLIVSGSKDNQQPIKLWDPKTGQSLATLHAHKSTVMDLKWNANGNWLITASRDHLLKLFDLRNLSQEVQTFRGHKKEASSVAWHPVHEGLFASGGSDGAIVFWHVGADKEVGSIEQAHDSIVWTLAWHPLGHILCSGSNDHTSKFWTRNRPGDLMRDKYNLNLQPAGIAGFEEADIGDELNAVIPGMGLEDKVDLTSLICDENTAIPGLDLDSGLLTNEDKSKPKKVPFSKPIPRNFQAQWNDTAGPEKVPGVVPLEKIAPNAIIIYGKLIPVESGSKLEKAISEGPESLQKYIDSGAIEELHDVMPIRDPDEEEYLKDTNHDEIEKMLNVSASAISQEDLDDSSTNQFMDEEMTSMDHDMRVFNPKGDSDLRMFGDQDIDFRQNHGASDDFDMRNRSPLGQFNAPHNRPMDNNSMRSGPMGNRNFPNNGPLNFVAPSRSQRNYDEYGDEDYRDNSGPPEYDDYGENNYNNDDYYEEERQNSNWQRNGNNFRGGGRGSFNNQRDDWNDDFRMRNRGRGGSPRSSRSGKRNRGGGRPRGNRSGRGGS</sequence>
<dbReference type="SUPFAM" id="SSF50978">
    <property type="entry name" value="WD40 repeat-like"/>
    <property type="match status" value="1"/>
</dbReference>
<reference evidence="7" key="1">
    <citation type="submission" date="2022-01" db="EMBL/GenBank/DDBJ databases">
        <authorList>
            <person name="King R."/>
        </authorList>
    </citation>
    <scope>NUCLEOTIDE SEQUENCE</scope>
</reference>
<dbReference type="Gene3D" id="2.130.10.10">
    <property type="entry name" value="YVTN repeat-like/Quinoprotein amine dehydrogenase"/>
    <property type="match status" value="3"/>
</dbReference>
<evidence type="ECO:0000256" key="2">
    <source>
        <dbReference type="ARBA" id="ARBA00022574"/>
    </source>
</evidence>
<keyword evidence="3" id="KW-0677">Repeat</keyword>
<feature type="repeat" description="WD" evidence="5">
    <location>
        <begin position="309"/>
        <end position="350"/>
    </location>
</feature>
<feature type="repeat" description="WD" evidence="5">
    <location>
        <begin position="223"/>
        <end position="255"/>
    </location>
</feature>
<feature type="compositionally biased region" description="Basic and acidic residues" evidence="6">
    <location>
        <begin position="663"/>
        <end position="677"/>
    </location>
</feature>
<keyword evidence="8" id="KW-1185">Reference proteome</keyword>
<feature type="repeat" description="WD" evidence="5">
    <location>
        <begin position="265"/>
        <end position="291"/>
    </location>
</feature>
<feature type="repeat" description="WD" evidence="5">
    <location>
        <begin position="182"/>
        <end position="214"/>
    </location>
</feature>
<evidence type="ECO:0000256" key="1">
    <source>
        <dbReference type="ARBA" id="ARBA00004123"/>
    </source>
</evidence>
<organism evidence="7 8">
    <name type="scientific">Ceutorhynchus assimilis</name>
    <name type="common">cabbage seed weevil</name>
    <dbReference type="NCBI Taxonomy" id="467358"/>
    <lineage>
        <taxon>Eukaryota</taxon>
        <taxon>Metazoa</taxon>
        <taxon>Ecdysozoa</taxon>
        <taxon>Arthropoda</taxon>
        <taxon>Hexapoda</taxon>
        <taxon>Insecta</taxon>
        <taxon>Pterygota</taxon>
        <taxon>Neoptera</taxon>
        <taxon>Endopterygota</taxon>
        <taxon>Coleoptera</taxon>
        <taxon>Polyphaga</taxon>
        <taxon>Cucujiformia</taxon>
        <taxon>Curculionidae</taxon>
        <taxon>Ceutorhynchinae</taxon>
        <taxon>Ceutorhynchus</taxon>
    </lineage>
</organism>
<dbReference type="CDD" id="cd00200">
    <property type="entry name" value="WD40"/>
    <property type="match status" value="1"/>
</dbReference>
<protein>
    <recommendedName>
        <fullName evidence="9">Pre-mRNA 3' end processing protein WDR33</fullName>
    </recommendedName>
</protein>
<dbReference type="FunFam" id="2.130.10.10:FF:000963">
    <property type="entry name" value="AGAP001362-PA-like protein"/>
    <property type="match status" value="1"/>
</dbReference>